<dbReference type="PANTHER" id="PTHR11177:SF317">
    <property type="entry name" value="CHITINASE 12-RELATED"/>
    <property type="match status" value="1"/>
</dbReference>
<dbReference type="STRING" id="62708.A0A420IX90"/>
<keyword evidence="14" id="KW-1185">Reference proteome</keyword>
<comment type="similarity">
    <text evidence="3">Belongs to the glycosyl hydrolase 18 family. Chitinase class V subfamily.</text>
</comment>
<organism evidence="13 14">
    <name type="scientific">Golovinomyces cichoracearum</name>
    <dbReference type="NCBI Taxonomy" id="62708"/>
    <lineage>
        <taxon>Eukaryota</taxon>
        <taxon>Fungi</taxon>
        <taxon>Dikarya</taxon>
        <taxon>Ascomycota</taxon>
        <taxon>Pezizomycotina</taxon>
        <taxon>Leotiomycetes</taxon>
        <taxon>Erysiphales</taxon>
        <taxon>Erysiphaceae</taxon>
        <taxon>Golovinomyces</taxon>
    </lineage>
</organism>
<dbReference type="CDD" id="cd06548">
    <property type="entry name" value="GH18_chitinase"/>
    <property type="match status" value="1"/>
</dbReference>
<dbReference type="SUPFAM" id="SSF51445">
    <property type="entry name" value="(Trans)glycosidases"/>
    <property type="match status" value="1"/>
</dbReference>
<evidence type="ECO:0000256" key="8">
    <source>
        <dbReference type="ARBA" id="ARBA00023277"/>
    </source>
</evidence>
<evidence type="ECO:0000256" key="1">
    <source>
        <dbReference type="ARBA" id="ARBA00000822"/>
    </source>
</evidence>
<evidence type="ECO:0000313" key="14">
    <source>
        <dbReference type="Proteomes" id="UP000283383"/>
    </source>
</evidence>
<keyword evidence="9 11" id="KW-0326">Glycosidase</keyword>
<dbReference type="GO" id="GO:0006032">
    <property type="term" value="P:chitin catabolic process"/>
    <property type="evidence" value="ECO:0007669"/>
    <property type="project" value="UniProtKB-KW"/>
</dbReference>
<dbReference type="EC" id="3.2.1.14" evidence="4"/>
<keyword evidence="10" id="KW-0624">Polysaccharide degradation</keyword>
<comment type="caution">
    <text evidence="13">The sequence shown here is derived from an EMBL/GenBank/DDBJ whole genome shotgun (WGS) entry which is preliminary data.</text>
</comment>
<evidence type="ECO:0000256" key="11">
    <source>
        <dbReference type="RuleBase" id="RU000489"/>
    </source>
</evidence>
<dbReference type="FunFam" id="3.20.20.80:FF:000075">
    <property type="entry name" value="Sporulation-specific chitinase"/>
    <property type="match status" value="1"/>
</dbReference>
<dbReference type="EMBL" id="MCBQ01005796">
    <property type="protein sequence ID" value="RKF79167.1"/>
    <property type="molecule type" value="Genomic_DNA"/>
</dbReference>
<evidence type="ECO:0000256" key="4">
    <source>
        <dbReference type="ARBA" id="ARBA00012729"/>
    </source>
</evidence>
<dbReference type="PROSITE" id="PS01095">
    <property type="entry name" value="GH18_1"/>
    <property type="match status" value="1"/>
</dbReference>
<evidence type="ECO:0000256" key="2">
    <source>
        <dbReference type="ARBA" id="ARBA00004613"/>
    </source>
</evidence>
<keyword evidence="8" id="KW-0119">Carbohydrate metabolism</keyword>
<name>A0A420IX90_9PEZI</name>
<evidence type="ECO:0000256" key="10">
    <source>
        <dbReference type="ARBA" id="ARBA00023326"/>
    </source>
</evidence>
<proteinExistence type="inferred from homology"/>
<protein>
    <recommendedName>
        <fullName evidence="4">chitinase</fullName>
        <ecNumber evidence="4">3.2.1.14</ecNumber>
    </recommendedName>
</protein>
<feature type="domain" description="GH18" evidence="12">
    <location>
        <begin position="61"/>
        <end position="425"/>
    </location>
</feature>
<dbReference type="FunFam" id="3.10.50.10:FF:000005">
    <property type="entry name" value="Endochitinase B1"/>
    <property type="match status" value="1"/>
</dbReference>
<keyword evidence="7" id="KW-0146">Chitin degradation</keyword>
<gene>
    <name evidence="13" type="ORF">GcM3_057017</name>
</gene>
<keyword evidence="5" id="KW-0964">Secreted</keyword>
<reference evidence="13 14" key="1">
    <citation type="journal article" date="2018" name="BMC Genomics">
        <title>Comparative genome analyses reveal sequence features reflecting distinct modes of host-adaptation between dicot and monocot powdery mildew.</title>
        <authorList>
            <person name="Wu Y."/>
            <person name="Ma X."/>
            <person name="Pan Z."/>
            <person name="Kale S.D."/>
            <person name="Song Y."/>
            <person name="King H."/>
            <person name="Zhang Q."/>
            <person name="Presley C."/>
            <person name="Deng X."/>
            <person name="Wei C.I."/>
            <person name="Xiao S."/>
        </authorList>
    </citation>
    <scope>NUCLEOTIDE SEQUENCE [LARGE SCALE GENOMIC DNA]</scope>
    <source>
        <strain evidence="13">UMSG3</strain>
    </source>
</reference>
<dbReference type="InterPro" id="IPR029070">
    <property type="entry name" value="Chitinase_insertion_sf"/>
</dbReference>
<comment type="subcellular location">
    <subcellularLocation>
        <location evidence="2">Secreted</location>
    </subcellularLocation>
</comment>
<evidence type="ECO:0000313" key="13">
    <source>
        <dbReference type="EMBL" id="RKF79167.1"/>
    </source>
</evidence>
<dbReference type="Gene3D" id="3.20.20.80">
    <property type="entry name" value="Glycosidases"/>
    <property type="match status" value="1"/>
</dbReference>
<comment type="catalytic activity">
    <reaction evidence="1">
        <text>Random endo-hydrolysis of N-acetyl-beta-D-glucosaminide (1-&gt;4)-beta-linkages in chitin and chitodextrins.</text>
        <dbReference type="EC" id="3.2.1.14"/>
    </reaction>
</comment>
<dbReference type="SUPFAM" id="SSF54556">
    <property type="entry name" value="Chitinase insertion domain"/>
    <property type="match status" value="1"/>
</dbReference>
<evidence type="ECO:0000259" key="12">
    <source>
        <dbReference type="PROSITE" id="PS51910"/>
    </source>
</evidence>
<dbReference type="PROSITE" id="PS51910">
    <property type="entry name" value="GH18_2"/>
    <property type="match status" value="1"/>
</dbReference>
<dbReference type="Proteomes" id="UP000283383">
    <property type="component" value="Unassembled WGS sequence"/>
</dbReference>
<dbReference type="GO" id="GO:0000272">
    <property type="term" value="P:polysaccharide catabolic process"/>
    <property type="evidence" value="ECO:0007669"/>
    <property type="project" value="UniProtKB-KW"/>
</dbReference>
<dbReference type="Pfam" id="PF00704">
    <property type="entry name" value="Glyco_hydro_18"/>
    <property type="match status" value="1"/>
</dbReference>
<keyword evidence="6 11" id="KW-0378">Hydrolase</keyword>
<evidence type="ECO:0000256" key="5">
    <source>
        <dbReference type="ARBA" id="ARBA00022525"/>
    </source>
</evidence>
<evidence type="ECO:0000256" key="6">
    <source>
        <dbReference type="ARBA" id="ARBA00022801"/>
    </source>
</evidence>
<dbReference type="InterPro" id="IPR050314">
    <property type="entry name" value="Glycosyl_Hydrlase_18"/>
</dbReference>
<evidence type="ECO:0000256" key="7">
    <source>
        <dbReference type="ARBA" id="ARBA00023024"/>
    </source>
</evidence>
<dbReference type="AlphaFoldDB" id="A0A420IX90"/>
<dbReference type="GO" id="GO:0008843">
    <property type="term" value="F:endochitinase activity"/>
    <property type="evidence" value="ECO:0007669"/>
    <property type="project" value="UniProtKB-EC"/>
</dbReference>
<dbReference type="Gene3D" id="3.10.50.10">
    <property type="match status" value="1"/>
</dbReference>
<dbReference type="InterPro" id="IPR001579">
    <property type="entry name" value="Glyco_hydro_18_chit_AS"/>
</dbReference>
<dbReference type="GO" id="GO:0005576">
    <property type="term" value="C:extracellular region"/>
    <property type="evidence" value="ECO:0007669"/>
    <property type="project" value="UniProtKB-SubCell"/>
</dbReference>
<dbReference type="PANTHER" id="PTHR11177">
    <property type="entry name" value="CHITINASE"/>
    <property type="match status" value="1"/>
</dbReference>
<dbReference type="InterPro" id="IPR011583">
    <property type="entry name" value="Chitinase_II/V-like_cat"/>
</dbReference>
<sequence length="453" mass="51271">MKHLPRHKYLQKYLQKHFQIEEEKASSLKSSLKTENKPSSNQFPKKIFSCLGAQMCQDSQYRSVAYFVNWAIYGRKFKPQDLPIENLTHVLYAFANVSPESGEVYLSDLWADQDIHFDGDSWNETGVNLYGCLKQLNLLKQRNRALKVLLSIGGWTYSANFAGPASTAVGRKKFADSALNLLLNYGFDGLDIDWEYPKSSTEAQNFVALLQICRETMDAYACALSYEHHFELTVACPAGLNNCSIIDISSMDRYLDFWNLMAYDFAGSFSSATGHHANLFASCFLPASIPFNAKEAVEYYKKNGVCSKKIVLGMPLYGRAFEQTNGLGEPFSGIGEGTWENGIYDYKVLPFPGSEEQCDDEACATFSYDPAKRRLISYDTVQMAEMKANWIKNESLGGAMWWESSADGNDEKSLIKTVVQELRFLESSQNCIEYPRSRFENLRNAFQNCDKSI</sequence>
<dbReference type="InterPro" id="IPR001223">
    <property type="entry name" value="Glyco_hydro18_cat"/>
</dbReference>
<evidence type="ECO:0000256" key="9">
    <source>
        <dbReference type="ARBA" id="ARBA00023295"/>
    </source>
</evidence>
<accession>A0A420IX90</accession>
<evidence type="ECO:0000256" key="3">
    <source>
        <dbReference type="ARBA" id="ARBA00008682"/>
    </source>
</evidence>
<dbReference type="GO" id="GO:0008061">
    <property type="term" value="F:chitin binding"/>
    <property type="evidence" value="ECO:0007669"/>
    <property type="project" value="InterPro"/>
</dbReference>
<dbReference type="SMART" id="SM00636">
    <property type="entry name" value="Glyco_18"/>
    <property type="match status" value="1"/>
</dbReference>
<dbReference type="InterPro" id="IPR017853">
    <property type="entry name" value="GH"/>
</dbReference>